<organism evidence="2 3">
    <name type="scientific">Pontibacter anaerobius</name>
    <dbReference type="NCBI Taxonomy" id="2993940"/>
    <lineage>
        <taxon>Bacteria</taxon>
        <taxon>Pseudomonadati</taxon>
        <taxon>Bacteroidota</taxon>
        <taxon>Cytophagia</taxon>
        <taxon>Cytophagales</taxon>
        <taxon>Hymenobacteraceae</taxon>
        <taxon>Pontibacter</taxon>
    </lineage>
</organism>
<keyword evidence="3" id="KW-1185">Reference proteome</keyword>
<evidence type="ECO:0000256" key="1">
    <source>
        <dbReference type="SAM" id="MobiDB-lite"/>
    </source>
</evidence>
<dbReference type="Proteomes" id="UP001207228">
    <property type="component" value="Unassembled WGS sequence"/>
</dbReference>
<feature type="compositionally biased region" description="Basic and acidic residues" evidence="1">
    <location>
        <begin position="1"/>
        <end position="10"/>
    </location>
</feature>
<comment type="caution">
    <text evidence="2">The sequence shown here is derived from an EMBL/GenBank/DDBJ whole genome shotgun (WGS) entry which is preliminary data.</text>
</comment>
<reference evidence="2 3" key="1">
    <citation type="submission" date="2022-11" db="EMBL/GenBank/DDBJ databases">
        <title>The characterization of three novel Bacteroidetes species and genomic analysis of their roles in tidal elemental geochemical cycles.</title>
        <authorList>
            <person name="Ma K.-J."/>
        </authorList>
    </citation>
    <scope>NUCLEOTIDE SEQUENCE [LARGE SCALE GENOMIC DNA]</scope>
    <source>
        <strain evidence="2 3">M82</strain>
    </source>
</reference>
<dbReference type="RefSeq" id="WP_266052973.1">
    <property type="nucleotide sequence ID" value="NZ_JAPFQO010000008.1"/>
</dbReference>
<sequence length="188" mass="22973">MDRRDRDRDYYGPYEGYNRSDEHYHAARNLTNEFERDYQRHRGHWEDDRGRYRAEHTYHEGDMGDAYERLRREDRDYSGYAGSQQNDWDRNRGYGGSFSRDRDYQEDFGRDRDYGNRRQGYNTSDRSGAYNRNENRGAGYELDFDSRSGSYYRSSRYPERNYGSGRGIRTEDNWYSSGHRRDELNRYY</sequence>
<protein>
    <recommendedName>
        <fullName evidence="4">SWFGD domain-containing protein</fullName>
    </recommendedName>
</protein>
<dbReference type="EMBL" id="JAPFQO010000008">
    <property type="protein sequence ID" value="MCX2740910.1"/>
    <property type="molecule type" value="Genomic_DNA"/>
</dbReference>
<evidence type="ECO:0000313" key="3">
    <source>
        <dbReference type="Proteomes" id="UP001207228"/>
    </source>
</evidence>
<feature type="compositionally biased region" description="Basic and acidic residues" evidence="1">
    <location>
        <begin position="99"/>
        <end position="116"/>
    </location>
</feature>
<feature type="region of interest" description="Disordered" evidence="1">
    <location>
        <begin position="78"/>
        <end position="174"/>
    </location>
</feature>
<proteinExistence type="predicted"/>
<gene>
    <name evidence="2" type="ORF">OO017_13210</name>
</gene>
<accession>A0ABT3RH74</accession>
<evidence type="ECO:0008006" key="4">
    <source>
        <dbReference type="Google" id="ProtNLM"/>
    </source>
</evidence>
<feature type="region of interest" description="Disordered" evidence="1">
    <location>
        <begin position="1"/>
        <end position="23"/>
    </location>
</feature>
<feature type="compositionally biased region" description="Polar residues" evidence="1">
    <location>
        <begin position="119"/>
        <end position="132"/>
    </location>
</feature>
<evidence type="ECO:0000313" key="2">
    <source>
        <dbReference type="EMBL" id="MCX2740910.1"/>
    </source>
</evidence>
<name>A0ABT3RH74_9BACT</name>